<dbReference type="AlphaFoldDB" id="X1INA5"/>
<dbReference type="EMBL" id="BARU01038305">
    <property type="protein sequence ID" value="GAH83202.1"/>
    <property type="molecule type" value="Genomic_DNA"/>
</dbReference>
<gene>
    <name evidence="1" type="ORF">S03H2_59562</name>
</gene>
<accession>X1INA5</accession>
<reference evidence="1" key="1">
    <citation type="journal article" date="2014" name="Front. Microbiol.">
        <title>High frequency of phylogenetically diverse reductive dehalogenase-homologous genes in deep subseafloor sedimentary metagenomes.</title>
        <authorList>
            <person name="Kawai M."/>
            <person name="Futagami T."/>
            <person name="Toyoda A."/>
            <person name="Takaki Y."/>
            <person name="Nishi S."/>
            <person name="Hori S."/>
            <person name="Arai W."/>
            <person name="Tsubouchi T."/>
            <person name="Morono Y."/>
            <person name="Uchiyama I."/>
            <person name="Ito T."/>
            <person name="Fujiyama A."/>
            <person name="Inagaki F."/>
            <person name="Takami H."/>
        </authorList>
    </citation>
    <scope>NUCLEOTIDE SEQUENCE</scope>
    <source>
        <strain evidence="1">Expedition CK06-06</strain>
    </source>
</reference>
<sequence>KIYTGDKAIDCYKNALRLDNNIYEAKNLMHEEMDKLKSYSL</sequence>
<feature type="non-terminal residue" evidence="1">
    <location>
        <position position="1"/>
    </location>
</feature>
<comment type="caution">
    <text evidence="1">The sequence shown here is derived from an EMBL/GenBank/DDBJ whole genome shotgun (WGS) entry which is preliminary data.</text>
</comment>
<name>X1INA5_9ZZZZ</name>
<proteinExistence type="predicted"/>
<evidence type="ECO:0000313" key="1">
    <source>
        <dbReference type="EMBL" id="GAH83202.1"/>
    </source>
</evidence>
<protein>
    <submittedName>
        <fullName evidence="1">Uncharacterized protein</fullName>
    </submittedName>
</protein>
<organism evidence="1">
    <name type="scientific">marine sediment metagenome</name>
    <dbReference type="NCBI Taxonomy" id="412755"/>
    <lineage>
        <taxon>unclassified sequences</taxon>
        <taxon>metagenomes</taxon>
        <taxon>ecological metagenomes</taxon>
    </lineage>
</organism>